<dbReference type="PANTHER" id="PTHR33702:SF5">
    <property type="entry name" value="OS01G0308600 PROTEIN"/>
    <property type="match status" value="1"/>
</dbReference>
<dbReference type="EMBL" id="JBBWWQ010000015">
    <property type="protein sequence ID" value="KAK8928412.1"/>
    <property type="molecule type" value="Genomic_DNA"/>
</dbReference>
<name>A0AAP0B4P8_9ASPA</name>
<dbReference type="Proteomes" id="UP001418222">
    <property type="component" value="Unassembled WGS sequence"/>
</dbReference>
<proteinExistence type="predicted"/>
<keyword evidence="2" id="KW-1185">Reference proteome</keyword>
<evidence type="ECO:0000313" key="1">
    <source>
        <dbReference type="EMBL" id="KAK8928412.1"/>
    </source>
</evidence>
<gene>
    <name evidence="1" type="ORF">KSP39_PZI017376</name>
</gene>
<dbReference type="AlphaFoldDB" id="A0AAP0B4P8"/>
<organism evidence="1 2">
    <name type="scientific">Platanthera zijinensis</name>
    <dbReference type="NCBI Taxonomy" id="2320716"/>
    <lineage>
        <taxon>Eukaryota</taxon>
        <taxon>Viridiplantae</taxon>
        <taxon>Streptophyta</taxon>
        <taxon>Embryophyta</taxon>
        <taxon>Tracheophyta</taxon>
        <taxon>Spermatophyta</taxon>
        <taxon>Magnoliopsida</taxon>
        <taxon>Liliopsida</taxon>
        <taxon>Asparagales</taxon>
        <taxon>Orchidaceae</taxon>
        <taxon>Orchidoideae</taxon>
        <taxon>Orchideae</taxon>
        <taxon>Orchidinae</taxon>
        <taxon>Platanthera</taxon>
    </lineage>
</organism>
<protein>
    <submittedName>
        <fullName evidence="1">Uncharacterized protein</fullName>
    </submittedName>
</protein>
<evidence type="ECO:0000313" key="2">
    <source>
        <dbReference type="Proteomes" id="UP001418222"/>
    </source>
</evidence>
<accession>A0AAP0B4P8</accession>
<dbReference type="PANTHER" id="PTHR33702">
    <property type="entry name" value="BNAA09G40010D PROTEIN"/>
    <property type="match status" value="1"/>
</dbReference>
<reference evidence="1 2" key="1">
    <citation type="journal article" date="2022" name="Nat. Plants">
        <title>Genomes of leafy and leafless Platanthera orchids illuminate the evolution of mycoheterotrophy.</title>
        <authorList>
            <person name="Li M.H."/>
            <person name="Liu K.W."/>
            <person name="Li Z."/>
            <person name="Lu H.C."/>
            <person name="Ye Q.L."/>
            <person name="Zhang D."/>
            <person name="Wang J.Y."/>
            <person name="Li Y.F."/>
            <person name="Zhong Z.M."/>
            <person name="Liu X."/>
            <person name="Yu X."/>
            <person name="Liu D.K."/>
            <person name="Tu X.D."/>
            <person name="Liu B."/>
            <person name="Hao Y."/>
            <person name="Liao X.Y."/>
            <person name="Jiang Y.T."/>
            <person name="Sun W.H."/>
            <person name="Chen J."/>
            <person name="Chen Y.Q."/>
            <person name="Ai Y."/>
            <person name="Zhai J.W."/>
            <person name="Wu S.S."/>
            <person name="Zhou Z."/>
            <person name="Hsiao Y.Y."/>
            <person name="Wu W.L."/>
            <person name="Chen Y.Y."/>
            <person name="Lin Y.F."/>
            <person name="Hsu J.L."/>
            <person name="Li C.Y."/>
            <person name="Wang Z.W."/>
            <person name="Zhao X."/>
            <person name="Zhong W.Y."/>
            <person name="Ma X.K."/>
            <person name="Ma L."/>
            <person name="Huang J."/>
            <person name="Chen G.Z."/>
            <person name="Huang M.Z."/>
            <person name="Huang L."/>
            <person name="Peng D.H."/>
            <person name="Luo Y.B."/>
            <person name="Zou S.Q."/>
            <person name="Chen S.P."/>
            <person name="Lan S."/>
            <person name="Tsai W.C."/>
            <person name="Van de Peer Y."/>
            <person name="Liu Z.J."/>
        </authorList>
    </citation>
    <scope>NUCLEOTIDE SEQUENCE [LARGE SCALE GENOMIC DNA]</scope>
    <source>
        <strain evidence="1">Lor287</strain>
    </source>
</reference>
<sequence>MGWYYRGGLKGYGRLDGEDGPTRRKVRSSKIELGGGRRRRFWPIRVFSRLRFQRAVISPSRFLISRIRGAYVQVMLAFASSGAVGSYGGDGMDAFYDASPIKEYDERMVLQLYKSVISQGQFIPTRRMFKVLMLKTLMHNRSQEARMKKKMYV</sequence>
<comment type="caution">
    <text evidence="1">The sequence shown here is derived from an EMBL/GenBank/DDBJ whole genome shotgun (WGS) entry which is preliminary data.</text>
</comment>